<reference evidence="1 2" key="1">
    <citation type="submission" date="2016-11" db="EMBL/GenBank/DDBJ databases">
        <title>Trade-off between light-utilization and light-protection in marine flavobacteria.</title>
        <authorList>
            <person name="Kumagai Y."/>
        </authorList>
    </citation>
    <scope>NUCLEOTIDE SEQUENCE [LARGE SCALE GENOMIC DNA]</scope>
    <source>
        <strain evidence="1 2">NBRC 107125</strain>
    </source>
</reference>
<gene>
    <name evidence="1" type="ORF">BST96_01500</name>
</gene>
<dbReference type="AlphaFoldDB" id="A0A1X9NAD8"/>
<evidence type="ECO:0000313" key="1">
    <source>
        <dbReference type="EMBL" id="ARN72895.1"/>
    </source>
</evidence>
<proteinExistence type="predicted"/>
<dbReference type="EMBL" id="CP019343">
    <property type="protein sequence ID" value="ARN72895.1"/>
    <property type="molecule type" value="Genomic_DNA"/>
</dbReference>
<protein>
    <recommendedName>
        <fullName evidence="3">Phasin domain-containing protein</fullName>
    </recommendedName>
</protein>
<dbReference type="KEGG" id="osg:BST96_01500"/>
<dbReference type="Proteomes" id="UP000193450">
    <property type="component" value="Chromosome"/>
</dbReference>
<evidence type="ECO:0000313" key="2">
    <source>
        <dbReference type="Proteomes" id="UP000193450"/>
    </source>
</evidence>
<dbReference type="STRING" id="716816.BST96_01500"/>
<accession>A0A1X9NAD8</accession>
<sequence length="122" mass="13116">MNNFEEITTAIQSLSDNQAKSVELQTAYYTDLAKQVTDSATELAEQTRNHLEEIAKATTFSGAFAANIKFEDSIKAKVSGFYQSNADATKTLVEEITKLYSAETAEAPAATKAPKAASKKAA</sequence>
<keyword evidence="2" id="KW-1185">Reference proteome</keyword>
<evidence type="ECO:0008006" key="3">
    <source>
        <dbReference type="Google" id="ProtNLM"/>
    </source>
</evidence>
<name>A0A1X9NAD8_9GAMM</name>
<organism evidence="1 2">
    <name type="scientific">Oceanicoccus sagamiensis</name>
    <dbReference type="NCBI Taxonomy" id="716816"/>
    <lineage>
        <taxon>Bacteria</taxon>
        <taxon>Pseudomonadati</taxon>
        <taxon>Pseudomonadota</taxon>
        <taxon>Gammaproteobacteria</taxon>
        <taxon>Cellvibrionales</taxon>
        <taxon>Spongiibacteraceae</taxon>
        <taxon>Oceanicoccus</taxon>
    </lineage>
</organism>
<dbReference type="RefSeq" id="WP_085756986.1">
    <property type="nucleotide sequence ID" value="NZ_CP019343.1"/>
</dbReference>